<dbReference type="OrthoDB" id="9811588at2"/>
<evidence type="ECO:0000256" key="2">
    <source>
        <dbReference type="ARBA" id="ARBA00023015"/>
    </source>
</evidence>
<organism evidence="9 10">
    <name type="scientific">Agrobacterium tumefaciens</name>
    <dbReference type="NCBI Taxonomy" id="358"/>
    <lineage>
        <taxon>Bacteria</taxon>
        <taxon>Pseudomonadati</taxon>
        <taxon>Pseudomonadota</taxon>
        <taxon>Alphaproteobacteria</taxon>
        <taxon>Hyphomicrobiales</taxon>
        <taxon>Rhizobiaceae</taxon>
        <taxon>Rhizobium/Agrobacterium group</taxon>
        <taxon>Agrobacterium</taxon>
        <taxon>Agrobacterium tumefaciens complex</taxon>
    </lineage>
</organism>
<dbReference type="Gene3D" id="3.40.190.290">
    <property type="match status" value="1"/>
</dbReference>
<evidence type="ECO:0000256" key="6">
    <source>
        <dbReference type="ARBA" id="ARBA00067332"/>
    </source>
</evidence>
<comment type="similarity">
    <text evidence="1">Belongs to the LysR transcriptional regulatory family.</text>
</comment>
<dbReference type="InterPro" id="IPR050950">
    <property type="entry name" value="HTH-type_LysR_regulators"/>
</dbReference>
<dbReference type="Proteomes" id="UP000035017">
    <property type="component" value="Unassembled WGS sequence"/>
</dbReference>
<accession>A0A0D0L3G2</accession>
<evidence type="ECO:0000256" key="7">
    <source>
        <dbReference type="ARBA" id="ARBA00083243"/>
    </source>
</evidence>
<dbReference type="AlphaFoldDB" id="A0A0D0L3G2"/>
<sequence length="311" mass="34248">MDIRTLRYFVQVARAGSFNAAAGLLNIAQPALSRQIKKLEDELGVGLLLRHGKGVEVTEAGAKLLTEAEDLIDHFARTISLVKADDRSFAGNISLGVPPTSGMLIVPEIYKIFSQRWPDATLGIREGITSSLEEWLLDRRIDMAILHNPVPMAGIQLKPLLQEQMVLATAPNPDFDNDSVIGFNQLAQLPLILPSLPHSNRRLLERLALQNNTRLTVKLEVDSIPLIKALVKNGAGATIQTYAGVAAEVERGELSVRIIDRPRIFSTVAIATASENKTRWLTTELERLVRAHVTHLVSTGQWANAKILENR</sequence>
<dbReference type="Pfam" id="PF00126">
    <property type="entry name" value="HTH_1"/>
    <property type="match status" value="1"/>
</dbReference>
<dbReference type="PRINTS" id="PR00039">
    <property type="entry name" value="HTHLYSR"/>
</dbReference>
<keyword evidence="2" id="KW-0805">Transcription regulation</keyword>
<keyword evidence="4" id="KW-0804">Transcription</keyword>
<comment type="function">
    <text evidence="5">Transcriptional regulator of the ttuABCDE tartrate utilization operon.</text>
</comment>
<dbReference type="PANTHER" id="PTHR30419">
    <property type="entry name" value="HTH-TYPE TRANSCRIPTIONAL REGULATOR YBHD"/>
    <property type="match status" value="1"/>
</dbReference>
<dbReference type="GO" id="GO:0005829">
    <property type="term" value="C:cytosol"/>
    <property type="evidence" value="ECO:0007669"/>
    <property type="project" value="TreeGrafter"/>
</dbReference>
<protein>
    <recommendedName>
        <fullName evidence="6">HTH-type transcriptional regulator TtuA</fullName>
    </recommendedName>
    <alternativeName>
        <fullName evidence="7">Tartrate utilization transcriptional regulator</fullName>
    </alternativeName>
</protein>
<evidence type="ECO:0000256" key="5">
    <source>
        <dbReference type="ARBA" id="ARBA00054626"/>
    </source>
</evidence>
<evidence type="ECO:0000256" key="4">
    <source>
        <dbReference type="ARBA" id="ARBA00023163"/>
    </source>
</evidence>
<reference evidence="9 10" key="1">
    <citation type="submission" date="2014-12" db="EMBL/GenBank/DDBJ databases">
        <title>16Stimator: statistical estimation of ribosomal gene copy numbers from draft genome assemblies.</title>
        <authorList>
            <person name="Perisin M.A."/>
            <person name="Vetter M."/>
            <person name="Gilbert J.A."/>
            <person name="Bergelson J."/>
        </authorList>
    </citation>
    <scope>NUCLEOTIDE SEQUENCE [LARGE SCALE GENOMIC DNA]</scope>
    <source>
        <strain evidence="9 10">MEJ076</strain>
    </source>
</reference>
<feature type="domain" description="HTH lysR-type" evidence="8">
    <location>
        <begin position="1"/>
        <end position="58"/>
    </location>
</feature>
<evidence type="ECO:0000313" key="10">
    <source>
        <dbReference type="Proteomes" id="UP000035017"/>
    </source>
</evidence>
<dbReference type="InterPro" id="IPR036390">
    <property type="entry name" value="WH_DNA-bd_sf"/>
</dbReference>
<gene>
    <name evidence="9" type="ORF">RU07_06020</name>
</gene>
<dbReference type="Pfam" id="PF03466">
    <property type="entry name" value="LysR_substrate"/>
    <property type="match status" value="1"/>
</dbReference>
<dbReference type="SUPFAM" id="SSF53850">
    <property type="entry name" value="Periplasmic binding protein-like II"/>
    <property type="match status" value="1"/>
</dbReference>
<dbReference type="GO" id="GO:0003700">
    <property type="term" value="F:DNA-binding transcription factor activity"/>
    <property type="evidence" value="ECO:0007669"/>
    <property type="project" value="InterPro"/>
</dbReference>
<evidence type="ECO:0000259" key="8">
    <source>
        <dbReference type="PROSITE" id="PS50931"/>
    </source>
</evidence>
<dbReference type="GO" id="GO:0003677">
    <property type="term" value="F:DNA binding"/>
    <property type="evidence" value="ECO:0007669"/>
    <property type="project" value="UniProtKB-KW"/>
</dbReference>
<dbReference type="FunFam" id="1.10.10.10:FF:000001">
    <property type="entry name" value="LysR family transcriptional regulator"/>
    <property type="match status" value="1"/>
</dbReference>
<dbReference type="PROSITE" id="PS50931">
    <property type="entry name" value="HTH_LYSR"/>
    <property type="match status" value="1"/>
</dbReference>
<dbReference type="InterPro" id="IPR036388">
    <property type="entry name" value="WH-like_DNA-bd_sf"/>
</dbReference>
<name>A0A0D0L3G2_AGRTU</name>
<dbReference type="InterPro" id="IPR000847">
    <property type="entry name" value="LysR_HTH_N"/>
</dbReference>
<evidence type="ECO:0000313" key="9">
    <source>
        <dbReference type="EMBL" id="KIQ04188.1"/>
    </source>
</evidence>
<evidence type="ECO:0000256" key="3">
    <source>
        <dbReference type="ARBA" id="ARBA00023125"/>
    </source>
</evidence>
<keyword evidence="3" id="KW-0238">DNA-binding</keyword>
<dbReference type="SUPFAM" id="SSF46785">
    <property type="entry name" value="Winged helix' DNA-binding domain"/>
    <property type="match status" value="1"/>
</dbReference>
<evidence type="ECO:0000256" key="1">
    <source>
        <dbReference type="ARBA" id="ARBA00009437"/>
    </source>
</evidence>
<proteinExistence type="inferred from homology"/>
<dbReference type="EMBL" id="JXQV01000005">
    <property type="protein sequence ID" value="KIQ04188.1"/>
    <property type="molecule type" value="Genomic_DNA"/>
</dbReference>
<dbReference type="InterPro" id="IPR005119">
    <property type="entry name" value="LysR_subst-bd"/>
</dbReference>
<comment type="caution">
    <text evidence="9">The sequence shown here is derived from an EMBL/GenBank/DDBJ whole genome shotgun (WGS) entry which is preliminary data.</text>
</comment>
<dbReference type="Gene3D" id="1.10.10.10">
    <property type="entry name" value="Winged helix-like DNA-binding domain superfamily/Winged helix DNA-binding domain"/>
    <property type="match status" value="1"/>
</dbReference>